<dbReference type="SUPFAM" id="SSF117839">
    <property type="entry name" value="WWE domain"/>
    <property type="match status" value="1"/>
</dbReference>
<feature type="region of interest" description="Disordered" evidence="8">
    <location>
        <begin position="181"/>
        <end position="216"/>
    </location>
</feature>
<feature type="compositionally biased region" description="Pro residues" evidence="8">
    <location>
        <begin position="525"/>
        <end position="534"/>
    </location>
</feature>
<feature type="region of interest" description="Disordered" evidence="8">
    <location>
        <begin position="524"/>
        <end position="543"/>
    </location>
</feature>
<dbReference type="InterPro" id="IPR039396">
    <property type="entry name" value="Deltex_C"/>
</dbReference>
<comment type="subcellular location">
    <subcellularLocation>
        <location evidence="7">Cytoplasm</location>
    </subcellularLocation>
</comment>
<dbReference type="Pfam" id="PF02825">
    <property type="entry name" value="WWE"/>
    <property type="match status" value="1"/>
</dbReference>
<feature type="domain" description="WWE" evidence="9">
    <location>
        <begin position="1"/>
        <end position="77"/>
    </location>
</feature>
<evidence type="ECO:0000256" key="2">
    <source>
        <dbReference type="ARBA" id="ARBA00004906"/>
    </source>
</evidence>
<keyword evidence="7" id="KW-0862">Zinc</keyword>
<dbReference type="InterPro" id="IPR039398">
    <property type="entry name" value="Deltex_fam"/>
</dbReference>
<dbReference type="Gene3D" id="3.30.720.50">
    <property type="match status" value="1"/>
</dbReference>
<protein>
    <recommendedName>
        <fullName evidence="7">E3 ubiquitin-protein ligase</fullName>
        <ecNumber evidence="7">2.3.2.27</ecNumber>
    </recommendedName>
</protein>
<keyword evidence="3 7" id="KW-0808">Transferase</keyword>
<comment type="similarity">
    <text evidence="7">Belongs to the Deltex family.</text>
</comment>
<keyword evidence="6" id="KW-0914">Notch signaling pathway</keyword>
<feature type="compositionally biased region" description="Polar residues" evidence="8">
    <location>
        <begin position="294"/>
        <end position="307"/>
    </location>
</feature>
<keyword evidence="4 7" id="KW-0479">Metal-binding</keyword>
<dbReference type="InterPro" id="IPR018123">
    <property type="entry name" value="WWE-dom_subgr"/>
</dbReference>
<feature type="compositionally biased region" description="Low complexity" evidence="8">
    <location>
        <begin position="201"/>
        <end position="216"/>
    </location>
</feature>
<dbReference type="GO" id="GO:0007219">
    <property type="term" value="P:Notch signaling pathway"/>
    <property type="evidence" value="ECO:0007669"/>
    <property type="project" value="UniProtKB-KW"/>
</dbReference>
<dbReference type="GO" id="GO:0061630">
    <property type="term" value="F:ubiquitin protein ligase activity"/>
    <property type="evidence" value="ECO:0007669"/>
    <property type="project" value="UniProtKB-UniRule"/>
</dbReference>
<dbReference type="InterPro" id="IPR037197">
    <property type="entry name" value="WWE_dom_sf"/>
</dbReference>
<dbReference type="PANTHER" id="PTHR12622">
    <property type="entry name" value="DELTEX-RELATED"/>
    <property type="match status" value="1"/>
</dbReference>
<dbReference type="EMBL" id="CAVLGL010000013">
    <property type="protein sequence ID" value="CAK1580693.1"/>
    <property type="molecule type" value="Genomic_DNA"/>
</dbReference>
<feature type="region of interest" description="Disordered" evidence="8">
    <location>
        <begin position="247"/>
        <end position="327"/>
    </location>
</feature>
<dbReference type="InterPro" id="IPR004170">
    <property type="entry name" value="WWE_dom"/>
</dbReference>
<dbReference type="GO" id="GO:0008270">
    <property type="term" value="F:zinc ion binding"/>
    <property type="evidence" value="ECO:0007669"/>
    <property type="project" value="UniProtKB-KW"/>
</dbReference>
<gene>
    <name evidence="10" type="ORF">PARMNEM_LOCUS2454</name>
</gene>
<comment type="pathway">
    <text evidence="2 7">Protein modification; protein ubiquitination.</text>
</comment>
<evidence type="ECO:0000313" key="11">
    <source>
        <dbReference type="Proteomes" id="UP001314205"/>
    </source>
</evidence>
<reference evidence="10 11" key="1">
    <citation type="submission" date="2023-11" db="EMBL/GenBank/DDBJ databases">
        <authorList>
            <person name="Hedman E."/>
            <person name="Englund M."/>
            <person name="Stromberg M."/>
            <person name="Nyberg Akerstrom W."/>
            <person name="Nylinder S."/>
            <person name="Jareborg N."/>
            <person name="Kallberg Y."/>
            <person name="Kronander E."/>
        </authorList>
    </citation>
    <scope>NUCLEOTIDE SEQUENCE [LARGE SCALE GENOMIC DNA]</scope>
</reference>
<sequence>MSSVHCVVVWEWQCNGQWLPHSPGVARTLERAHAKKLTRVVLADADPALKGHYVNLLTLTQCSDGPDGVCGGRDGGEGGAGVGGGGQCAVRRACYSVQSPGGRGARWEWARVPGSARPAPARLHYDTLPMQIQCLLEEAWSSGVETVSFDGWVASLSRMTARTNSSCATAALRLLRRVSQPPYPLTPHARRPRIPQQHTGSSVQSVQSMQSNHSVQSVNSVPSVHSVQSVNSVPSVHSVHTINSVQSAPVVQSMRPPLSPPPQANAREVRNGARSISPRDRKPGLARQILHNLNIFSNNNKPATTDSSAEESRDECGSTRSGRRHSVDTVSTYLSHESKDSLQQTAVGELLNCSTGSDDVFEPAQPPLLDDLTISDDFDDDMESSDEEDCEEVSRWEHCLHRDAEEASYAECGVCGEGGGCREVGACGNCAGGEQPCGSMAWRSQPSGGILVTYNFQSGRQGPRHPVPGAPYYAVGFPRHSLLPDTPLGHQVLGLLRAAWERRQLFTVAASRTTGREHVVAWRVAPPPSAPPRAPHSAPHAERELRRAARRLARLLRGARAPRPPVRAARPPPPPPPPPRLERYNRNYNFQAPQCSQEEDGIKTSKLNVYHPINNNFPLPTLRIPNTTYFSASFDNVVPN</sequence>
<evidence type="ECO:0000256" key="6">
    <source>
        <dbReference type="ARBA" id="ARBA00022976"/>
    </source>
</evidence>
<evidence type="ECO:0000256" key="3">
    <source>
        <dbReference type="ARBA" id="ARBA00022679"/>
    </source>
</evidence>
<feature type="compositionally biased region" description="Pro residues" evidence="8">
    <location>
        <begin position="562"/>
        <end position="579"/>
    </location>
</feature>
<feature type="region of interest" description="Disordered" evidence="8">
    <location>
        <begin position="556"/>
        <end position="584"/>
    </location>
</feature>
<dbReference type="Gene3D" id="3.30.390.130">
    <property type="match status" value="1"/>
</dbReference>
<evidence type="ECO:0000259" key="9">
    <source>
        <dbReference type="PROSITE" id="PS50918"/>
    </source>
</evidence>
<keyword evidence="7" id="KW-0863">Zinc-finger</keyword>
<organism evidence="10 11">
    <name type="scientific">Parnassius mnemosyne</name>
    <name type="common">clouded apollo</name>
    <dbReference type="NCBI Taxonomy" id="213953"/>
    <lineage>
        <taxon>Eukaryota</taxon>
        <taxon>Metazoa</taxon>
        <taxon>Ecdysozoa</taxon>
        <taxon>Arthropoda</taxon>
        <taxon>Hexapoda</taxon>
        <taxon>Insecta</taxon>
        <taxon>Pterygota</taxon>
        <taxon>Neoptera</taxon>
        <taxon>Endopterygota</taxon>
        <taxon>Lepidoptera</taxon>
        <taxon>Glossata</taxon>
        <taxon>Ditrysia</taxon>
        <taxon>Papilionoidea</taxon>
        <taxon>Papilionidae</taxon>
        <taxon>Parnassiinae</taxon>
        <taxon>Parnassini</taxon>
        <taxon>Parnassius</taxon>
        <taxon>Driopa</taxon>
    </lineage>
</organism>
<dbReference type="SMART" id="SM00678">
    <property type="entry name" value="WWE"/>
    <property type="match status" value="1"/>
</dbReference>
<evidence type="ECO:0000256" key="5">
    <source>
        <dbReference type="ARBA" id="ARBA00022737"/>
    </source>
</evidence>
<dbReference type="GO" id="GO:0005737">
    <property type="term" value="C:cytoplasm"/>
    <property type="evidence" value="ECO:0007669"/>
    <property type="project" value="UniProtKB-SubCell"/>
</dbReference>
<dbReference type="Pfam" id="PF18102">
    <property type="entry name" value="DTC"/>
    <property type="match status" value="1"/>
</dbReference>
<dbReference type="InterPro" id="IPR039399">
    <property type="entry name" value="Deltex_C_sf"/>
</dbReference>
<accession>A0AAV1KC69</accession>
<comment type="catalytic activity">
    <reaction evidence="1 7">
        <text>S-ubiquitinyl-[E2 ubiquitin-conjugating enzyme]-L-cysteine + [acceptor protein]-L-lysine = [E2 ubiquitin-conjugating enzyme]-L-cysteine + N(6)-ubiquitinyl-[acceptor protein]-L-lysine.</text>
        <dbReference type="EC" id="2.3.2.27"/>
    </reaction>
</comment>
<evidence type="ECO:0000256" key="1">
    <source>
        <dbReference type="ARBA" id="ARBA00000900"/>
    </source>
</evidence>
<evidence type="ECO:0000256" key="8">
    <source>
        <dbReference type="SAM" id="MobiDB-lite"/>
    </source>
</evidence>
<feature type="compositionally biased region" description="Basic and acidic residues" evidence="8">
    <location>
        <begin position="267"/>
        <end position="283"/>
    </location>
</feature>
<dbReference type="GO" id="GO:0016567">
    <property type="term" value="P:protein ubiquitination"/>
    <property type="evidence" value="ECO:0007669"/>
    <property type="project" value="UniProtKB-UniRule"/>
</dbReference>
<keyword evidence="5" id="KW-0677">Repeat</keyword>
<evidence type="ECO:0000256" key="7">
    <source>
        <dbReference type="RuleBase" id="RU367105"/>
    </source>
</evidence>
<keyword evidence="7" id="KW-0963">Cytoplasm</keyword>
<evidence type="ECO:0000313" key="10">
    <source>
        <dbReference type="EMBL" id="CAK1580693.1"/>
    </source>
</evidence>
<name>A0AAV1KC69_9NEOP</name>
<dbReference type="EC" id="2.3.2.27" evidence="7"/>
<dbReference type="PROSITE" id="PS50918">
    <property type="entry name" value="WWE"/>
    <property type="match status" value="1"/>
</dbReference>
<comment type="caution">
    <text evidence="10">The sequence shown here is derived from an EMBL/GenBank/DDBJ whole genome shotgun (WGS) entry which is preliminary data.</text>
</comment>
<keyword evidence="11" id="KW-1185">Reference proteome</keyword>
<evidence type="ECO:0000256" key="4">
    <source>
        <dbReference type="ARBA" id="ARBA00022723"/>
    </source>
</evidence>
<dbReference type="Proteomes" id="UP001314205">
    <property type="component" value="Unassembled WGS sequence"/>
</dbReference>
<proteinExistence type="inferred from homology"/>
<dbReference type="AlphaFoldDB" id="A0AAV1KC69"/>